<gene>
    <name evidence="1" type="ORF">QE152_g15385</name>
</gene>
<evidence type="ECO:0000313" key="2">
    <source>
        <dbReference type="Proteomes" id="UP001458880"/>
    </source>
</evidence>
<organism evidence="1 2">
    <name type="scientific">Popillia japonica</name>
    <name type="common">Japanese beetle</name>
    <dbReference type="NCBI Taxonomy" id="7064"/>
    <lineage>
        <taxon>Eukaryota</taxon>
        <taxon>Metazoa</taxon>
        <taxon>Ecdysozoa</taxon>
        <taxon>Arthropoda</taxon>
        <taxon>Hexapoda</taxon>
        <taxon>Insecta</taxon>
        <taxon>Pterygota</taxon>
        <taxon>Neoptera</taxon>
        <taxon>Endopterygota</taxon>
        <taxon>Coleoptera</taxon>
        <taxon>Polyphaga</taxon>
        <taxon>Scarabaeiformia</taxon>
        <taxon>Scarabaeidae</taxon>
        <taxon>Rutelinae</taxon>
        <taxon>Popillia</taxon>
    </lineage>
</organism>
<sequence length="151" mass="18425">MTEAEKKTIPQRQQNQKVKWFDEECRIEMIERQRRKTKKLCRTKKRKYIENRIKQIEQKFQSKVLTNFYQEVKKNKTEVRHSTPSIKDREGNMITNEINILDGWRVYFREMLQRDDSGEAQEEYSDQVICRNLTEEEIQPPTLEEVLEIIK</sequence>
<evidence type="ECO:0000313" key="1">
    <source>
        <dbReference type="EMBL" id="KAK9730247.1"/>
    </source>
</evidence>
<reference evidence="1 2" key="1">
    <citation type="journal article" date="2024" name="BMC Genomics">
        <title>De novo assembly and annotation of Popillia japonica's genome with initial clues to its potential as an invasive pest.</title>
        <authorList>
            <person name="Cucini C."/>
            <person name="Boschi S."/>
            <person name="Funari R."/>
            <person name="Cardaioli E."/>
            <person name="Iannotti N."/>
            <person name="Marturano G."/>
            <person name="Paoli F."/>
            <person name="Bruttini M."/>
            <person name="Carapelli A."/>
            <person name="Frati F."/>
            <person name="Nardi F."/>
        </authorList>
    </citation>
    <scope>NUCLEOTIDE SEQUENCE [LARGE SCALE GENOMIC DNA]</scope>
    <source>
        <strain evidence="1">DMR45628</strain>
    </source>
</reference>
<name>A0AAW1L846_POPJA</name>
<dbReference type="EMBL" id="JASPKY010000150">
    <property type="protein sequence ID" value="KAK9730247.1"/>
    <property type="molecule type" value="Genomic_DNA"/>
</dbReference>
<comment type="caution">
    <text evidence="1">The sequence shown here is derived from an EMBL/GenBank/DDBJ whole genome shotgun (WGS) entry which is preliminary data.</text>
</comment>
<dbReference type="AlphaFoldDB" id="A0AAW1L846"/>
<accession>A0AAW1L846</accession>
<keyword evidence="2" id="KW-1185">Reference proteome</keyword>
<protein>
    <submittedName>
        <fullName evidence="1">Uncharacterized protein</fullName>
    </submittedName>
</protein>
<proteinExistence type="predicted"/>
<dbReference type="Proteomes" id="UP001458880">
    <property type="component" value="Unassembled WGS sequence"/>
</dbReference>